<evidence type="ECO:0000313" key="1">
    <source>
        <dbReference type="EMBL" id="EDM81291.1"/>
    </source>
</evidence>
<dbReference type="InterPro" id="IPR016181">
    <property type="entry name" value="Acyl_CoA_acyltransferase"/>
</dbReference>
<dbReference type="AlphaFoldDB" id="A6FYL9"/>
<sequence>MTTELHGRLQIRPARTPQECLATAQLACQTLHEACRGEPWAQHPAPDSAIELALAASLTVAAWRGEQPVATASIHRRDPARARADRTDYGLPCERVATIRPGAFGSAELVHGSYAACLRPWRGLGLLDRILDALCAATRDCAVLTVAATWLRTPGEAAGLWARLAQSNPQAGRRVLARDPHTSVAGHRPVDGPIPWLIAYYRRVGFELAGEPIFMKAYGMYALPMVLPPRA</sequence>
<protein>
    <submittedName>
        <fullName evidence="1">Uncharacterized protein</fullName>
    </submittedName>
</protein>
<name>A6FYL9_9BACT</name>
<accession>A6FYL9</accession>
<dbReference type="EMBL" id="ABCS01000004">
    <property type="protein sequence ID" value="EDM81291.1"/>
    <property type="molecule type" value="Genomic_DNA"/>
</dbReference>
<gene>
    <name evidence="1" type="ORF">PPSIR1_40445</name>
</gene>
<comment type="caution">
    <text evidence="1">The sequence shown here is derived from an EMBL/GenBank/DDBJ whole genome shotgun (WGS) entry which is preliminary data.</text>
</comment>
<reference evidence="1 2" key="1">
    <citation type="submission" date="2007-06" db="EMBL/GenBank/DDBJ databases">
        <authorList>
            <person name="Shimkets L."/>
            <person name="Ferriera S."/>
            <person name="Johnson J."/>
            <person name="Kravitz S."/>
            <person name="Beeson K."/>
            <person name="Sutton G."/>
            <person name="Rogers Y.-H."/>
            <person name="Friedman R."/>
            <person name="Frazier M."/>
            <person name="Venter J.C."/>
        </authorList>
    </citation>
    <scope>NUCLEOTIDE SEQUENCE [LARGE SCALE GENOMIC DNA]</scope>
    <source>
        <strain evidence="1 2">SIR-1</strain>
    </source>
</reference>
<dbReference type="Proteomes" id="UP000005801">
    <property type="component" value="Unassembled WGS sequence"/>
</dbReference>
<evidence type="ECO:0000313" key="2">
    <source>
        <dbReference type="Proteomes" id="UP000005801"/>
    </source>
</evidence>
<keyword evidence="2" id="KW-1185">Reference proteome</keyword>
<dbReference type="RefSeq" id="WP_006969568.1">
    <property type="nucleotide sequence ID" value="NZ_ABCS01000004.1"/>
</dbReference>
<organism evidence="1 2">
    <name type="scientific">Plesiocystis pacifica SIR-1</name>
    <dbReference type="NCBI Taxonomy" id="391625"/>
    <lineage>
        <taxon>Bacteria</taxon>
        <taxon>Pseudomonadati</taxon>
        <taxon>Myxococcota</taxon>
        <taxon>Polyangia</taxon>
        <taxon>Nannocystales</taxon>
        <taxon>Nannocystaceae</taxon>
        <taxon>Plesiocystis</taxon>
    </lineage>
</organism>
<proteinExistence type="predicted"/>
<dbReference type="SUPFAM" id="SSF55729">
    <property type="entry name" value="Acyl-CoA N-acyltransferases (Nat)"/>
    <property type="match status" value="1"/>
</dbReference>